<evidence type="ECO:0000313" key="4">
    <source>
        <dbReference type="EMBL" id="CAF0937060.1"/>
    </source>
</evidence>
<dbReference type="CDD" id="cd05819">
    <property type="entry name" value="NHL"/>
    <property type="match status" value="1"/>
</dbReference>
<accession>A0A815I3K7</accession>
<evidence type="ECO:0000313" key="5">
    <source>
        <dbReference type="EMBL" id="CAF1363123.1"/>
    </source>
</evidence>
<dbReference type="Pfam" id="PF01436">
    <property type="entry name" value="NHL"/>
    <property type="match status" value="3"/>
</dbReference>
<gene>
    <name evidence="4" type="ORF">BJG266_LOCUS12427</name>
    <name evidence="5" type="ORF">QVE165_LOCUS34666</name>
    <name evidence="6" type="ORF">QVE165_LOCUS34945</name>
</gene>
<dbReference type="EMBL" id="CAJNOM010000334">
    <property type="protein sequence ID" value="CAF1368150.1"/>
    <property type="molecule type" value="Genomic_DNA"/>
</dbReference>
<dbReference type="PANTHER" id="PTHR24104">
    <property type="entry name" value="E3 UBIQUITIN-PROTEIN LIGASE NHLRC1-RELATED"/>
    <property type="match status" value="1"/>
</dbReference>
<dbReference type="InterPro" id="IPR001258">
    <property type="entry name" value="NHL_repeat"/>
</dbReference>
<dbReference type="InterPro" id="IPR011042">
    <property type="entry name" value="6-blade_b-propeller_TolB-like"/>
</dbReference>
<keyword evidence="1" id="KW-0677">Repeat</keyword>
<dbReference type="GO" id="GO:0000209">
    <property type="term" value="P:protein polyubiquitination"/>
    <property type="evidence" value="ECO:0007669"/>
    <property type="project" value="TreeGrafter"/>
</dbReference>
<evidence type="ECO:0000256" key="1">
    <source>
        <dbReference type="ARBA" id="ARBA00022737"/>
    </source>
</evidence>
<evidence type="ECO:0000313" key="6">
    <source>
        <dbReference type="EMBL" id="CAF1368150.1"/>
    </source>
</evidence>
<keyword evidence="3" id="KW-0175">Coiled coil</keyword>
<feature type="repeat" description="NHL" evidence="2">
    <location>
        <begin position="431"/>
        <end position="467"/>
    </location>
</feature>
<dbReference type="OrthoDB" id="27136at2759"/>
<proteinExistence type="predicted"/>
<dbReference type="GO" id="GO:0061630">
    <property type="term" value="F:ubiquitin protein ligase activity"/>
    <property type="evidence" value="ECO:0007669"/>
    <property type="project" value="TreeGrafter"/>
</dbReference>
<dbReference type="EMBL" id="CAJNOM010000328">
    <property type="protein sequence ID" value="CAF1363123.1"/>
    <property type="molecule type" value="Genomic_DNA"/>
</dbReference>
<dbReference type="InterPro" id="IPR050952">
    <property type="entry name" value="TRIM-NHL_E3_ligases"/>
</dbReference>
<name>A0A815I3K7_9BILA</name>
<evidence type="ECO:0000256" key="2">
    <source>
        <dbReference type="PROSITE-ProRule" id="PRU00504"/>
    </source>
</evidence>
<dbReference type="SUPFAM" id="SSF63829">
    <property type="entry name" value="Calcium-dependent phosphotriesterase"/>
    <property type="match status" value="1"/>
</dbReference>
<feature type="coiled-coil region" evidence="3">
    <location>
        <begin position="95"/>
        <end position="129"/>
    </location>
</feature>
<evidence type="ECO:0000256" key="3">
    <source>
        <dbReference type="SAM" id="Coils"/>
    </source>
</evidence>
<reference evidence="5" key="1">
    <citation type="submission" date="2021-02" db="EMBL/GenBank/DDBJ databases">
        <authorList>
            <person name="Nowell W R."/>
        </authorList>
    </citation>
    <scope>NUCLEOTIDE SEQUENCE</scope>
</reference>
<comment type="caution">
    <text evidence="5">The sequence shown here is derived from an EMBL/GenBank/DDBJ whole genome shotgun (WGS) entry which is preliminary data.</text>
</comment>
<keyword evidence="7" id="KW-1185">Reference proteome</keyword>
<protein>
    <submittedName>
        <fullName evidence="5">Uncharacterized protein</fullName>
    </submittedName>
</protein>
<organism evidence="5 7">
    <name type="scientific">Adineta steineri</name>
    <dbReference type="NCBI Taxonomy" id="433720"/>
    <lineage>
        <taxon>Eukaryota</taxon>
        <taxon>Metazoa</taxon>
        <taxon>Spiralia</taxon>
        <taxon>Gnathifera</taxon>
        <taxon>Rotifera</taxon>
        <taxon>Eurotatoria</taxon>
        <taxon>Bdelloidea</taxon>
        <taxon>Adinetida</taxon>
        <taxon>Adinetidae</taxon>
        <taxon>Adineta</taxon>
    </lineage>
</organism>
<sequence length="468" mass="53893">MTSKTQCFTCHRENNTYTCEGCSKRFCFIHIPEHQQRLNEELHHITDDYNAFKEKINEQKQNPHNHSLIKQIDQWEIDSIDKIKQKAKECKETVIESLQTCINDIEKKFNDLTEQIKHLQKENDFNEINFTYLTNQLRKITQELNTPSNISIQQESQSFINEISIILSKKRTWNKWKQNAITVAGGNGDQQELNQLNGPEGIFIDENKNIFIADCDNHRIVEWKYNAKEGRIIAGGNGKGNRIDQLNRPTDVIVDQQNHSIIIADQGNRRVVQWFKQKQQILIKNIDCSRLAMDKHGFLYVSDCEKNEVRRWKMGEYNNEGIVVAGGNGEGNQLNQFDFPTYIFVDEDQSLYVTDQNNHRVMKWRKGAKVGRIMAGGDGDGGSLNQLSEPLGVIVDDLGQIYVADFGNDRIIRWCEGKEEGEVVVGGNGQGNEPNQLYLPSGLCFDNEGNFYVADYSNHRIQKFEIIL</sequence>
<dbReference type="PROSITE" id="PS51125">
    <property type="entry name" value="NHL"/>
    <property type="match status" value="1"/>
</dbReference>
<dbReference type="Gene3D" id="2.120.10.30">
    <property type="entry name" value="TolB, C-terminal domain"/>
    <property type="match status" value="2"/>
</dbReference>
<dbReference type="GO" id="GO:0008270">
    <property type="term" value="F:zinc ion binding"/>
    <property type="evidence" value="ECO:0007669"/>
    <property type="project" value="UniProtKB-KW"/>
</dbReference>
<dbReference type="Proteomes" id="UP000663832">
    <property type="component" value="Unassembled WGS sequence"/>
</dbReference>
<dbReference type="EMBL" id="CAJNOI010000048">
    <property type="protein sequence ID" value="CAF0937060.1"/>
    <property type="molecule type" value="Genomic_DNA"/>
</dbReference>
<dbReference type="PANTHER" id="PTHR24104:SF25">
    <property type="entry name" value="PROTEIN LIN-41"/>
    <property type="match status" value="1"/>
</dbReference>
<dbReference type="GO" id="GO:0043161">
    <property type="term" value="P:proteasome-mediated ubiquitin-dependent protein catabolic process"/>
    <property type="evidence" value="ECO:0007669"/>
    <property type="project" value="TreeGrafter"/>
</dbReference>
<dbReference type="AlphaFoldDB" id="A0A815I3K7"/>
<feature type="coiled-coil region" evidence="3">
    <location>
        <begin position="35"/>
        <end position="62"/>
    </location>
</feature>
<dbReference type="Proteomes" id="UP000663877">
    <property type="component" value="Unassembled WGS sequence"/>
</dbReference>
<evidence type="ECO:0000313" key="7">
    <source>
        <dbReference type="Proteomes" id="UP000663832"/>
    </source>
</evidence>